<sequence>MQKMLSYVRRAVDHYNMIKEGDRVAVGVSGGKDSLALLVALTQLSRFYPEKFEVVAITLEMGYDEMDFSPVQALCDRLGVEYIRVPTQIGPIIFDIRHEENPCALCAKMRRGALHDAAKAAGCNKVALGHHFDDVVETYMLSLFYEGRISCFQPVTYLDRADITLIRPLLYVPEYFVRSFAKRHELPIVHNPCPADGNTKRQEIKELLKNLETTMPGLRERIFGAMQRYPLDGWAPDRTRKKPREKK</sequence>
<evidence type="ECO:0000313" key="4">
    <source>
        <dbReference type="Proteomes" id="UP000641741"/>
    </source>
</evidence>
<reference evidence="3 4" key="1">
    <citation type="submission" date="2020-08" db="EMBL/GenBank/DDBJ databases">
        <title>Genome public.</title>
        <authorList>
            <person name="Liu C."/>
            <person name="Sun Q."/>
        </authorList>
    </citation>
    <scope>NUCLEOTIDE SEQUENCE [LARGE SCALE GENOMIC DNA]</scope>
    <source>
        <strain evidence="3 4">M2</strain>
    </source>
</reference>
<gene>
    <name evidence="3" type="ORF">H8S02_01705</name>
</gene>
<keyword evidence="4" id="KW-1185">Reference proteome</keyword>
<dbReference type="Proteomes" id="UP000641741">
    <property type="component" value="Unassembled WGS sequence"/>
</dbReference>
<dbReference type="EMBL" id="JACOPK010000001">
    <property type="protein sequence ID" value="MBC5694667.1"/>
    <property type="molecule type" value="Genomic_DNA"/>
</dbReference>
<dbReference type="InterPro" id="IPR014729">
    <property type="entry name" value="Rossmann-like_a/b/a_fold"/>
</dbReference>
<dbReference type="Pfam" id="PF01171">
    <property type="entry name" value="ATP_bind_3"/>
    <property type="match status" value="1"/>
</dbReference>
<organism evidence="3 4">
    <name type="scientific">Agathobaculum hominis</name>
    <dbReference type="NCBI Taxonomy" id="2763014"/>
    <lineage>
        <taxon>Bacteria</taxon>
        <taxon>Bacillati</taxon>
        <taxon>Bacillota</taxon>
        <taxon>Clostridia</taxon>
        <taxon>Eubacteriales</taxon>
        <taxon>Butyricicoccaceae</taxon>
        <taxon>Agathobaculum</taxon>
    </lineage>
</organism>
<dbReference type="PANTHER" id="PTHR43686:SF1">
    <property type="entry name" value="AMINOTRAN_5 DOMAIN-CONTAINING PROTEIN"/>
    <property type="match status" value="1"/>
</dbReference>
<dbReference type="Gene3D" id="3.40.50.620">
    <property type="entry name" value="HUPs"/>
    <property type="match status" value="1"/>
</dbReference>
<feature type="domain" description="tRNA(Ile)-lysidine/2-thiocytidine synthase N-terminal" evidence="2">
    <location>
        <begin position="24"/>
        <end position="204"/>
    </location>
</feature>
<dbReference type="SUPFAM" id="SSF52402">
    <property type="entry name" value="Adenine nucleotide alpha hydrolases-like"/>
    <property type="match status" value="1"/>
</dbReference>
<dbReference type="PIRSF" id="PIRSF004976">
    <property type="entry name" value="ATPase_YdaO"/>
    <property type="match status" value="1"/>
</dbReference>
<dbReference type="RefSeq" id="WP_186968951.1">
    <property type="nucleotide sequence ID" value="NZ_JACOPK010000001.1"/>
</dbReference>
<keyword evidence="1" id="KW-0808">Transferase</keyword>
<evidence type="ECO:0000256" key="1">
    <source>
        <dbReference type="ARBA" id="ARBA00022679"/>
    </source>
</evidence>
<evidence type="ECO:0000313" key="3">
    <source>
        <dbReference type="EMBL" id="MBC5694667.1"/>
    </source>
</evidence>
<accession>A0ABR7GK30</accession>
<evidence type="ECO:0000259" key="2">
    <source>
        <dbReference type="Pfam" id="PF01171"/>
    </source>
</evidence>
<dbReference type="PANTHER" id="PTHR43686">
    <property type="entry name" value="SULFURTRANSFERASE-RELATED"/>
    <property type="match status" value="1"/>
</dbReference>
<proteinExistence type="predicted"/>
<dbReference type="CDD" id="cd24138">
    <property type="entry name" value="TtcA-like"/>
    <property type="match status" value="1"/>
</dbReference>
<comment type="caution">
    <text evidence="3">The sequence shown here is derived from an EMBL/GenBank/DDBJ whole genome shotgun (WGS) entry which is preliminary data.</text>
</comment>
<protein>
    <submittedName>
        <fullName evidence="3">tRNA 2-thiocytidine(32) synthetase TtcA</fullName>
    </submittedName>
</protein>
<dbReference type="InterPro" id="IPR035107">
    <property type="entry name" value="tRNA_thiolation_TtcA_Ctu1"/>
</dbReference>
<dbReference type="InterPro" id="IPR011063">
    <property type="entry name" value="TilS/TtcA_N"/>
</dbReference>
<name>A0ABR7GK30_9FIRM</name>